<evidence type="ECO:0000256" key="1">
    <source>
        <dbReference type="ARBA" id="ARBA00001938"/>
    </source>
</evidence>
<dbReference type="InterPro" id="IPR011053">
    <property type="entry name" value="Single_hybrid_motif"/>
</dbReference>
<dbReference type="InterPro" id="IPR023213">
    <property type="entry name" value="CAT-like_dom_sf"/>
</dbReference>
<evidence type="ECO:0000256" key="5">
    <source>
        <dbReference type="ARBA" id="ARBA00022823"/>
    </source>
</evidence>
<dbReference type="Pfam" id="PF02817">
    <property type="entry name" value="E3_binding"/>
    <property type="match status" value="1"/>
</dbReference>
<dbReference type="InterPro" id="IPR004167">
    <property type="entry name" value="PSBD"/>
</dbReference>
<dbReference type="PANTHER" id="PTHR43178:SF5">
    <property type="entry name" value="LIPOAMIDE ACYLTRANSFERASE COMPONENT OF BRANCHED-CHAIN ALPHA-KETO ACID DEHYDROGENASE COMPLEX, MITOCHONDRIAL"/>
    <property type="match status" value="1"/>
</dbReference>
<evidence type="ECO:0000256" key="4">
    <source>
        <dbReference type="ARBA" id="ARBA00022679"/>
    </source>
</evidence>
<evidence type="ECO:0000256" key="3">
    <source>
        <dbReference type="ARBA" id="ARBA00011484"/>
    </source>
</evidence>
<dbReference type="GO" id="GO:0005737">
    <property type="term" value="C:cytoplasm"/>
    <property type="evidence" value="ECO:0007669"/>
    <property type="project" value="TreeGrafter"/>
</dbReference>
<evidence type="ECO:0000259" key="9">
    <source>
        <dbReference type="PROSITE" id="PS50968"/>
    </source>
</evidence>
<evidence type="ECO:0000256" key="7">
    <source>
        <dbReference type="RuleBase" id="RU003423"/>
    </source>
</evidence>
<dbReference type="Gene3D" id="4.10.320.10">
    <property type="entry name" value="E3-binding domain"/>
    <property type="match status" value="1"/>
</dbReference>
<feature type="compositionally biased region" description="Basic residues" evidence="8">
    <location>
        <begin position="124"/>
        <end position="134"/>
    </location>
</feature>
<accession>A0A5R8MGR4</accession>
<dbReference type="InterPro" id="IPR003016">
    <property type="entry name" value="2-oxoA_DH_lipoyl-BS"/>
</dbReference>
<dbReference type="PROSITE" id="PS51826">
    <property type="entry name" value="PSBD"/>
    <property type="match status" value="1"/>
</dbReference>
<dbReference type="Pfam" id="PF00198">
    <property type="entry name" value="2-oxoacid_dh"/>
    <property type="match status" value="1"/>
</dbReference>
<proteinExistence type="inferred from homology"/>
<comment type="subunit">
    <text evidence="3">Forms a 24-polypeptide structural core with octahedral symmetry.</text>
</comment>
<dbReference type="Proteomes" id="UP000306973">
    <property type="component" value="Unassembled WGS sequence"/>
</dbReference>
<evidence type="ECO:0000259" key="10">
    <source>
        <dbReference type="PROSITE" id="PS51826"/>
    </source>
</evidence>
<dbReference type="SUPFAM" id="SSF52777">
    <property type="entry name" value="CoA-dependent acyltransferases"/>
    <property type="match status" value="1"/>
</dbReference>
<dbReference type="GO" id="GO:0016407">
    <property type="term" value="F:acetyltransferase activity"/>
    <property type="evidence" value="ECO:0007669"/>
    <property type="project" value="TreeGrafter"/>
</dbReference>
<dbReference type="PROSITE" id="PS00189">
    <property type="entry name" value="LIPOYL"/>
    <property type="match status" value="1"/>
</dbReference>
<dbReference type="Gene3D" id="3.30.559.10">
    <property type="entry name" value="Chloramphenicol acetyltransferase-like domain"/>
    <property type="match status" value="1"/>
</dbReference>
<gene>
    <name evidence="11" type="ORF">FEI13_09625</name>
</gene>
<dbReference type="AlphaFoldDB" id="A0A5R8MGR4"/>
<dbReference type="SUPFAM" id="SSF51230">
    <property type="entry name" value="Single hybrid motif"/>
    <property type="match status" value="1"/>
</dbReference>
<feature type="region of interest" description="Disordered" evidence="8">
    <location>
        <begin position="81"/>
        <end position="155"/>
    </location>
</feature>
<dbReference type="InterPro" id="IPR000089">
    <property type="entry name" value="Biotin_lipoyl"/>
</dbReference>
<protein>
    <recommendedName>
        <fullName evidence="7">Dihydrolipoamide acetyltransferase component of pyruvate dehydrogenase complex</fullName>
        <ecNumber evidence="7">2.3.1.-</ecNumber>
    </recommendedName>
</protein>
<comment type="cofactor">
    <cofactor evidence="1 7">
        <name>(R)-lipoate</name>
        <dbReference type="ChEBI" id="CHEBI:83088"/>
    </cofactor>
</comment>
<feature type="domain" description="Lipoyl-binding" evidence="9">
    <location>
        <begin position="1"/>
        <end position="76"/>
    </location>
</feature>
<keyword evidence="6 7" id="KW-0012">Acyltransferase</keyword>
<dbReference type="Gene3D" id="2.40.50.100">
    <property type="match status" value="1"/>
</dbReference>
<dbReference type="Pfam" id="PF00364">
    <property type="entry name" value="Biotin_lipoyl"/>
    <property type="match status" value="1"/>
</dbReference>
<dbReference type="InterPro" id="IPR050743">
    <property type="entry name" value="2-oxoacid_DH_E2_comp"/>
</dbReference>
<feature type="domain" description="Peripheral subunit-binding (PSBD)" evidence="10">
    <location>
        <begin position="127"/>
        <end position="164"/>
    </location>
</feature>
<reference evidence="11 12" key="1">
    <citation type="journal article" date="2007" name="Int. J. Syst. Evol. Microbiol.">
        <title>Halomonas saccharevitans sp. nov., Halomonas arcis sp. nov. and Halomonas subterranea sp. nov., halophilic bacteria isolated from hypersaline environments of China.</title>
        <authorList>
            <person name="Xu X.W."/>
            <person name="Wu Y.H."/>
            <person name="Zhou Z."/>
            <person name="Wang C.S."/>
            <person name="Zhou Y.G."/>
            <person name="Zhang H.B."/>
            <person name="Wang Y."/>
            <person name="Wu M."/>
        </authorList>
    </citation>
    <scope>NUCLEOTIDE SEQUENCE [LARGE SCALE GENOMIC DNA]</scope>
    <source>
        <strain evidence="11 12">TBZ3</strain>
    </source>
</reference>
<feature type="compositionally biased region" description="Low complexity" evidence="8">
    <location>
        <begin position="85"/>
        <end position="102"/>
    </location>
</feature>
<keyword evidence="12" id="KW-1185">Reference proteome</keyword>
<comment type="caution">
    <text evidence="11">The sequence shown here is derived from an EMBL/GenBank/DDBJ whole genome shotgun (WGS) entry which is preliminary data.</text>
</comment>
<dbReference type="EC" id="2.3.1.-" evidence="7"/>
<keyword evidence="5 7" id="KW-0450">Lipoyl</keyword>
<dbReference type="OrthoDB" id="2086224at2"/>
<dbReference type="RefSeq" id="WP_138181323.1">
    <property type="nucleotide sequence ID" value="NZ_VBUI01000013.1"/>
</dbReference>
<organism evidence="11 12">
    <name type="scientific">Halomonas urmiana</name>
    <dbReference type="NCBI Taxonomy" id="490901"/>
    <lineage>
        <taxon>Bacteria</taxon>
        <taxon>Pseudomonadati</taxon>
        <taxon>Pseudomonadota</taxon>
        <taxon>Gammaproteobacteria</taxon>
        <taxon>Oceanospirillales</taxon>
        <taxon>Halomonadaceae</taxon>
        <taxon>Halomonas</taxon>
    </lineage>
</organism>
<feature type="compositionally biased region" description="Pro residues" evidence="8">
    <location>
        <begin position="103"/>
        <end position="117"/>
    </location>
</feature>
<name>A0A5R8MGR4_9GAMM</name>
<evidence type="ECO:0000313" key="11">
    <source>
        <dbReference type="EMBL" id="TLF50421.1"/>
    </source>
</evidence>
<dbReference type="InterPro" id="IPR001078">
    <property type="entry name" value="2-oxoacid_DH_actylTfrase"/>
</dbReference>
<comment type="similarity">
    <text evidence="2 7">Belongs to the 2-oxoacid dehydrogenase family.</text>
</comment>
<dbReference type="PANTHER" id="PTHR43178">
    <property type="entry name" value="DIHYDROLIPOAMIDE ACETYLTRANSFERASE COMPONENT OF PYRUVATE DEHYDROGENASE COMPLEX"/>
    <property type="match status" value="1"/>
</dbReference>
<evidence type="ECO:0000313" key="12">
    <source>
        <dbReference type="Proteomes" id="UP000306973"/>
    </source>
</evidence>
<dbReference type="InterPro" id="IPR036625">
    <property type="entry name" value="E3-bd_dom_sf"/>
</dbReference>
<evidence type="ECO:0000256" key="6">
    <source>
        <dbReference type="ARBA" id="ARBA00023315"/>
    </source>
</evidence>
<sequence length="404" mass="42758">MSEFRMPSLGADMESGTLVEWNIRPGERVERGQIVCVVETQKGAIDVEIWETGTVERLVAEEGDKVPVGEVMAVILAEGEKAEGEAAGQEAPVEPSPAEAPQAPSPRAPDVSPPVPPHAAATGGRRRISPAARKRAGELGLDPANVSGSGPGGAITLADIEQAPEAPAGPRPARRAAGHDAHAAMRQAIAAAMARSKREIPHYYLGHTLSAEPTLEWLAAYNAERSVAERLIFPVLQLRAVAMALQEVPALNGWFVDGAFRPAEGVHLGVAIALRGGGLVAPALHDADRLDPDAMMAALRDLLTRARKDRLRSSELTAAGLTVTNLGDLGVDSVQGVIYPPQVALVGFGRIAERPWVRDGRVVAARCLQVSLAADHRVTDGAIGARFLTRLTDLLTEPDRLWPP</sequence>
<keyword evidence="4 7" id="KW-0808">Transferase</keyword>
<dbReference type="PROSITE" id="PS50968">
    <property type="entry name" value="BIOTINYL_LIPOYL"/>
    <property type="match status" value="1"/>
</dbReference>
<evidence type="ECO:0000256" key="8">
    <source>
        <dbReference type="SAM" id="MobiDB-lite"/>
    </source>
</evidence>
<dbReference type="CDD" id="cd06849">
    <property type="entry name" value="lipoyl_domain"/>
    <property type="match status" value="1"/>
</dbReference>
<dbReference type="SUPFAM" id="SSF47005">
    <property type="entry name" value="Peripheral subunit-binding domain of 2-oxo acid dehydrogenase complex"/>
    <property type="match status" value="1"/>
</dbReference>
<dbReference type="GO" id="GO:0031405">
    <property type="term" value="F:lipoic acid binding"/>
    <property type="evidence" value="ECO:0007669"/>
    <property type="project" value="TreeGrafter"/>
</dbReference>
<dbReference type="EMBL" id="VBUI01000013">
    <property type="protein sequence ID" value="TLF50421.1"/>
    <property type="molecule type" value="Genomic_DNA"/>
</dbReference>
<evidence type="ECO:0000256" key="2">
    <source>
        <dbReference type="ARBA" id="ARBA00007317"/>
    </source>
</evidence>